<evidence type="ECO:0000256" key="1">
    <source>
        <dbReference type="ARBA" id="ARBA00022857"/>
    </source>
</evidence>
<dbReference type="InterPro" id="IPR011032">
    <property type="entry name" value="GroES-like_sf"/>
</dbReference>
<dbReference type="Proteomes" id="UP000477722">
    <property type="component" value="Unassembled WGS sequence"/>
</dbReference>
<dbReference type="PANTHER" id="PTHR48106:SF18">
    <property type="entry name" value="QUINONE OXIDOREDUCTASE PIG3"/>
    <property type="match status" value="1"/>
</dbReference>
<accession>A0A6G4X468</accession>
<dbReference type="SMART" id="SM00829">
    <property type="entry name" value="PKS_ER"/>
    <property type="match status" value="1"/>
</dbReference>
<dbReference type="Pfam" id="PF13602">
    <property type="entry name" value="ADH_zinc_N_2"/>
    <property type="match status" value="1"/>
</dbReference>
<dbReference type="GO" id="GO:0016651">
    <property type="term" value="F:oxidoreductase activity, acting on NAD(P)H"/>
    <property type="evidence" value="ECO:0007669"/>
    <property type="project" value="TreeGrafter"/>
</dbReference>
<dbReference type="Pfam" id="PF08240">
    <property type="entry name" value="ADH_N"/>
    <property type="match status" value="1"/>
</dbReference>
<keyword evidence="1" id="KW-0521">NADP</keyword>
<dbReference type="SUPFAM" id="SSF50129">
    <property type="entry name" value="GroES-like"/>
    <property type="match status" value="1"/>
</dbReference>
<keyword evidence="2" id="KW-0560">Oxidoreductase</keyword>
<feature type="domain" description="Enoyl reductase (ER)" evidence="3">
    <location>
        <begin position="10"/>
        <end position="356"/>
    </location>
</feature>
<protein>
    <submittedName>
        <fullName evidence="4">Zinc-binding dehydrogenase</fullName>
    </submittedName>
</protein>
<comment type="caution">
    <text evidence="4">The sequence shown here is derived from an EMBL/GenBank/DDBJ whole genome shotgun (WGS) entry which is preliminary data.</text>
</comment>
<name>A0A6G4X468_9ACTN</name>
<dbReference type="SUPFAM" id="SSF51735">
    <property type="entry name" value="NAD(P)-binding Rossmann-fold domains"/>
    <property type="match status" value="1"/>
</dbReference>
<dbReference type="GO" id="GO:0070402">
    <property type="term" value="F:NADPH binding"/>
    <property type="evidence" value="ECO:0007669"/>
    <property type="project" value="TreeGrafter"/>
</dbReference>
<dbReference type="EMBL" id="JAAKZZ010000316">
    <property type="protein sequence ID" value="NGO71534.1"/>
    <property type="molecule type" value="Genomic_DNA"/>
</dbReference>
<keyword evidence="5" id="KW-1185">Reference proteome</keyword>
<evidence type="ECO:0000313" key="5">
    <source>
        <dbReference type="Proteomes" id="UP000477722"/>
    </source>
</evidence>
<reference evidence="4 5" key="1">
    <citation type="submission" date="2020-02" db="EMBL/GenBank/DDBJ databases">
        <title>Whole-genome analyses of novel actinobacteria.</title>
        <authorList>
            <person name="Sahin N."/>
            <person name="Tatar D."/>
        </authorList>
    </citation>
    <scope>NUCLEOTIDE SEQUENCE [LARGE SCALE GENOMIC DNA]</scope>
    <source>
        <strain evidence="4 5">SB3404</strain>
    </source>
</reference>
<dbReference type="RefSeq" id="WP_165301167.1">
    <property type="nucleotide sequence ID" value="NZ_JAAKZZ010000316.1"/>
</dbReference>
<evidence type="ECO:0000313" key="4">
    <source>
        <dbReference type="EMBL" id="NGO71534.1"/>
    </source>
</evidence>
<evidence type="ECO:0000256" key="2">
    <source>
        <dbReference type="ARBA" id="ARBA00023002"/>
    </source>
</evidence>
<dbReference type="InterPro" id="IPR013154">
    <property type="entry name" value="ADH-like_N"/>
</dbReference>
<dbReference type="AlphaFoldDB" id="A0A6G4X468"/>
<sequence length="359" mass="36015">MRAVRVRRFGGPRVLQPRDVPEPVPGPGQALVEVTHVDVLFRDALLRRGALPGSGVAPPYVPGGGVGGRVAATGAGVDPAWRGRRVIGRTSGGTGTGGYAERALLDADSLTAVPPGLAPPDAAALLQDGPTAFRLFDLAVSGGVLRPGGWALVLAAGGGLGALLVQLARAAGAHVVAAARDGRKLALLRDELGADAVVGYAAGTAPARTDTAWTDTAWTDTAWTDTAWTDTVREATGGKGVDVVFDGAGGPLGRAAFEVVARGGRFSAHGAPGGDFAPVTAAQAAERGVTLAGPEQLRPLTGPEAGAEAGALLERALLAAAGETVRPVVGQTFPLECAAEAHTAMEERTAVGKTLLTVG</sequence>
<dbReference type="Gene3D" id="3.40.50.720">
    <property type="entry name" value="NAD(P)-binding Rossmann-like Domain"/>
    <property type="match status" value="1"/>
</dbReference>
<dbReference type="InterPro" id="IPR020843">
    <property type="entry name" value="ER"/>
</dbReference>
<organism evidence="4 5">
    <name type="scientific">Streptomyces boncukensis</name>
    <dbReference type="NCBI Taxonomy" id="2711219"/>
    <lineage>
        <taxon>Bacteria</taxon>
        <taxon>Bacillati</taxon>
        <taxon>Actinomycetota</taxon>
        <taxon>Actinomycetes</taxon>
        <taxon>Kitasatosporales</taxon>
        <taxon>Streptomycetaceae</taxon>
        <taxon>Streptomyces</taxon>
    </lineage>
</organism>
<dbReference type="Gene3D" id="3.90.180.10">
    <property type="entry name" value="Medium-chain alcohol dehydrogenases, catalytic domain"/>
    <property type="match status" value="1"/>
</dbReference>
<gene>
    <name evidence="4" type="ORF">G5C65_24920</name>
</gene>
<dbReference type="PANTHER" id="PTHR48106">
    <property type="entry name" value="QUINONE OXIDOREDUCTASE PIG3-RELATED"/>
    <property type="match status" value="1"/>
</dbReference>
<evidence type="ECO:0000259" key="3">
    <source>
        <dbReference type="SMART" id="SM00829"/>
    </source>
</evidence>
<proteinExistence type="predicted"/>
<dbReference type="InterPro" id="IPR036291">
    <property type="entry name" value="NAD(P)-bd_dom_sf"/>
</dbReference>